<keyword evidence="2" id="KW-1185">Reference proteome</keyword>
<comment type="caution">
    <text evidence="1">The sequence shown here is derived from an EMBL/GenBank/DDBJ whole genome shotgun (WGS) entry which is preliminary data.</text>
</comment>
<reference evidence="1" key="1">
    <citation type="submission" date="2022-07" db="EMBL/GenBank/DDBJ databases">
        <title>Phylogenomic reconstructions and comparative analyses of Kickxellomycotina fungi.</title>
        <authorList>
            <person name="Reynolds N.K."/>
            <person name="Stajich J.E."/>
            <person name="Barry K."/>
            <person name="Grigoriev I.V."/>
            <person name="Crous P."/>
            <person name="Smith M.E."/>
        </authorList>
    </citation>
    <scope>NUCLEOTIDE SEQUENCE</scope>
    <source>
        <strain evidence="1">NRRL 5244</strain>
    </source>
</reference>
<dbReference type="Proteomes" id="UP001150603">
    <property type="component" value="Unassembled WGS sequence"/>
</dbReference>
<organism evidence="1 2">
    <name type="scientific">Linderina macrospora</name>
    <dbReference type="NCBI Taxonomy" id="4868"/>
    <lineage>
        <taxon>Eukaryota</taxon>
        <taxon>Fungi</taxon>
        <taxon>Fungi incertae sedis</taxon>
        <taxon>Zoopagomycota</taxon>
        <taxon>Kickxellomycotina</taxon>
        <taxon>Kickxellomycetes</taxon>
        <taxon>Kickxellales</taxon>
        <taxon>Kickxellaceae</taxon>
        <taxon>Linderina</taxon>
    </lineage>
</organism>
<proteinExistence type="predicted"/>
<sequence length="67" mass="6928">MLPVASATNTSSSSALSTICVTLPTLTSWRFVRSMGLVPLGCHPLTRVSSASAVQKTLIPEGVPAMV</sequence>
<accession>A0ACC1J629</accession>
<dbReference type="EMBL" id="JANBPW010002982">
    <property type="protein sequence ID" value="KAJ1939021.1"/>
    <property type="molecule type" value="Genomic_DNA"/>
</dbReference>
<evidence type="ECO:0000313" key="1">
    <source>
        <dbReference type="EMBL" id="KAJ1939021.1"/>
    </source>
</evidence>
<protein>
    <submittedName>
        <fullName evidence="1">Uncharacterized protein</fullName>
    </submittedName>
</protein>
<name>A0ACC1J629_9FUNG</name>
<evidence type="ECO:0000313" key="2">
    <source>
        <dbReference type="Proteomes" id="UP001150603"/>
    </source>
</evidence>
<gene>
    <name evidence="1" type="ORF">FBU59_004259</name>
</gene>